<evidence type="ECO:0000256" key="3">
    <source>
        <dbReference type="ARBA" id="ARBA00004065"/>
    </source>
</evidence>
<dbReference type="RefSeq" id="WP_334315321.1">
    <property type="nucleotide sequence ID" value="NZ_CP065938.1"/>
</dbReference>
<sequence length="228" mass="25291">MAKRKELINHGILYRPHDLANENICAGIDEVGRGCLAGPVVAGAVVFPKDFDLIGLDDSKKLSEKERLCLDGEIKNLAWAWGIGLVWQKTIEEINILQASLLAMARAIAALKIKFPQTDPKIYLIDGTFPIPPFYLAKYSLSPLSQKTIVQGDALEPSISAASVIAKNFRDKLMIKMDERYPGYGFASHKGYGTKEHRLAIQKHGPCPLHRMDFKSVRPKSMEQGSLC</sequence>
<evidence type="ECO:0000256" key="14">
    <source>
        <dbReference type="HAMAP-Rule" id="MF_00052"/>
    </source>
</evidence>
<dbReference type="Pfam" id="PF01351">
    <property type="entry name" value="RNase_HII"/>
    <property type="match status" value="1"/>
</dbReference>
<dbReference type="EMBL" id="CP065938">
    <property type="protein sequence ID" value="UWX05738.1"/>
    <property type="molecule type" value="Genomic_DNA"/>
</dbReference>
<comment type="catalytic activity">
    <reaction evidence="1 14 15 16">
        <text>Endonucleolytic cleavage to 5'-phosphomonoester.</text>
        <dbReference type="EC" id="3.1.26.4"/>
    </reaction>
</comment>
<evidence type="ECO:0000256" key="16">
    <source>
        <dbReference type="RuleBase" id="RU003515"/>
    </source>
</evidence>
<dbReference type="InterPro" id="IPR022898">
    <property type="entry name" value="RNase_HII"/>
</dbReference>
<dbReference type="InterPro" id="IPR036397">
    <property type="entry name" value="RNaseH_sf"/>
</dbReference>
<evidence type="ECO:0000313" key="19">
    <source>
        <dbReference type="Proteomes" id="UP001058120"/>
    </source>
</evidence>
<feature type="domain" description="RNase H type-2" evidence="17">
    <location>
        <begin position="23"/>
        <end position="228"/>
    </location>
</feature>
<evidence type="ECO:0000256" key="12">
    <source>
        <dbReference type="ARBA" id="ARBA00022801"/>
    </source>
</evidence>
<dbReference type="PANTHER" id="PTHR10954">
    <property type="entry name" value="RIBONUCLEASE H2 SUBUNIT A"/>
    <property type="match status" value="1"/>
</dbReference>
<keyword evidence="12 14" id="KW-0378">Hydrolase</keyword>
<evidence type="ECO:0000256" key="5">
    <source>
        <dbReference type="ARBA" id="ARBA00007383"/>
    </source>
</evidence>
<dbReference type="Proteomes" id="UP001058120">
    <property type="component" value="Chromosome"/>
</dbReference>
<dbReference type="EC" id="3.1.26.4" evidence="6 14"/>
<keyword evidence="9 14" id="KW-0540">Nuclease</keyword>
<dbReference type="InterPro" id="IPR001352">
    <property type="entry name" value="RNase_HII/HIII"/>
</dbReference>
<evidence type="ECO:0000256" key="10">
    <source>
        <dbReference type="ARBA" id="ARBA00022723"/>
    </source>
</evidence>
<proteinExistence type="inferred from homology"/>
<evidence type="ECO:0000256" key="9">
    <source>
        <dbReference type="ARBA" id="ARBA00022722"/>
    </source>
</evidence>
<comment type="similarity">
    <text evidence="5 14 16">Belongs to the RNase HII family.</text>
</comment>
<dbReference type="InterPro" id="IPR024567">
    <property type="entry name" value="RNase_HII/HIII_dom"/>
</dbReference>
<dbReference type="CDD" id="cd07182">
    <property type="entry name" value="RNase_HII_bacteria_HII_like"/>
    <property type="match status" value="1"/>
</dbReference>
<keyword evidence="19" id="KW-1185">Reference proteome</keyword>
<evidence type="ECO:0000256" key="6">
    <source>
        <dbReference type="ARBA" id="ARBA00012180"/>
    </source>
</evidence>
<feature type="binding site" evidence="14 15">
    <location>
        <position position="30"/>
    </location>
    <ligand>
        <name>a divalent metal cation</name>
        <dbReference type="ChEBI" id="CHEBI:60240"/>
    </ligand>
</feature>
<dbReference type="NCBIfam" id="NF000595">
    <property type="entry name" value="PRK00015.1-3"/>
    <property type="match status" value="1"/>
</dbReference>
<reference evidence="18" key="1">
    <citation type="submission" date="2020-12" db="EMBL/GenBank/DDBJ databases">
        <title>Taurinivorans muris gen. nov., sp. nov., fundamental and realized metabolic niche of a ubiquitous sulfidogenic bacterium in the murine intestine.</title>
        <authorList>
            <person name="Ye H."/>
            <person name="Hanson B.T."/>
            <person name="Loy A."/>
        </authorList>
    </citation>
    <scope>NUCLEOTIDE SEQUENCE</scope>
    <source>
        <strain evidence="18">LT0009</strain>
    </source>
</reference>
<feature type="binding site" evidence="14 15">
    <location>
        <position position="29"/>
    </location>
    <ligand>
        <name>a divalent metal cation</name>
        <dbReference type="ChEBI" id="CHEBI:60240"/>
    </ligand>
</feature>
<feature type="binding site" evidence="14 15">
    <location>
        <position position="126"/>
    </location>
    <ligand>
        <name>a divalent metal cation</name>
        <dbReference type="ChEBI" id="CHEBI:60240"/>
    </ligand>
</feature>
<dbReference type="PROSITE" id="PS51975">
    <property type="entry name" value="RNASE_H_2"/>
    <property type="match status" value="1"/>
</dbReference>
<comment type="cofactor">
    <cofactor evidence="2">
        <name>Mg(2+)</name>
        <dbReference type="ChEBI" id="CHEBI:18420"/>
    </cofactor>
</comment>
<evidence type="ECO:0000313" key="18">
    <source>
        <dbReference type="EMBL" id="UWX05738.1"/>
    </source>
</evidence>
<name>A0ABY5Y3C2_9BACT</name>
<comment type="subcellular location">
    <subcellularLocation>
        <location evidence="4 14">Cytoplasm</location>
    </subcellularLocation>
</comment>
<evidence type="ECO:0000256" key="11">
    <source>
        <dbReference type="ARBA" id="ARBA00022759"/>
    </source>
</evidence>
<evidence type="ECO:0000256" key="8">
    <source>
        <dbReference type="ARBA" id="ARBA00022490"/>
    </source>
</evidence>
<evidence type="ECO:0000256" key="7">
    <source>
        <dbReference type="ARBA" id="ARBA00019179"/>
    </source>
</evidence>
<evidence type="ECO:0000256" key="13">
    <source>
        <dbReference type="ARBA" id="ARBA00023211"/>
    </source>
</evidence>
<dbReference type="GO" id="GO:0004523">
    <property type="term" value="F:RNA-DNA hybrid ribonuclease activity"/>
    <property type="evidence" value="ECO:0007669"/>
    <property type="project" value="UniProtKB-EC"/>
</dbReference>
<keyword evidence="10 14" id="KW-0479">Metal-binding</keyword>
<comment type="function">
    <text evidence="3 14 16">Endonuclease that specifically degrades the RNA of RNA-DNA hybrids.</text>
</comment>
<organism evidence="18 19">
    <name type="scientific">Taurinivorans muris</name>
    <dbReference type="NCBI Taxonomy" id="2787751"/>
    <lineage>
        <taxon>Bacteria</taxon>
        <taxon>Pseudomonadati</taxon>
        <taxon>Thermodesulfobacteriota</taxon>
        <taxon>Desulfovibrionia</taxon>
        <taxon>Desulfovibrionales</taxon>
        <taxon>Desulfovibrionaceae</taxon>
        <taxon>Taurinivorans</taxon>
    </lineage>
</organism>
<keyword evidence="11 14" id="KW-0255">Endonuclease</keyword>
<evidence type="ECO:0000259" key="17">
    <source>
        <dbReference type="PROSITE" id="PS51975"/>
    </source>
</evidence>
<dbReference type="HAMAP" id="MF_00052_B">
    <property type="entry name" value="RNase_HII_B"/>
    <property type="match status" value="1"/>
</dbReference>
<evidence type="ECO:0000256" key="2">
    <source>
        <dbReference type="ARBA" id="ARBA00001946"/>
    </source>
</evidence>
<dbReference type="Gene3D" id="3.30.420.10">
    <property type="entry name" value="Ribonuclease H-like superfamily/Ribonuclease H"/>
    <property type="match status" value="1"/>
</dbReference>
<keyword evidence="13 14" id="KW-0464">Manganese</keyword>
<dbReference type="PANTHER" id="PTHR10954:SF18">
    <property type="entry name" value="RIBONUCLEASE HII"/>
    <property type="match status" value="1"/>
</dbReference>
<gene>
    <name evidence="14" type="primary">rnhB</name>
    <name evidence="18" type="ORF">JBF11_09970</name>
</gene>
<evidence type="ECO:0000256" key="15">
    <source>
        <dbReference type="PROSITE-ProRule" id="PRU01319"/>
    </source>
</evidence>
<dbReference type="SUPFAM" id="SSF53098">
    <property type="entry name" value="Ribonuclease H-like"/>
    <property type="match status" value="1"/>
</dbReference>
<protein>
    <recommendedName>
        <fullName evidence="7 14">Ribonuclease HII</fullName>
        <shortName evidence="14">RNase HII</shortName>
        <ecNumber evidence="6 14">3.1.26.4</ecNumber>
    </recommendedName>
</protein>
<evidence type="ECO:0000256" key="1">
    <source>
        <dbReference type="ARBA" id="ARBA00000077"/>
    </source>
</evidence>
<evidence type="ECO:0000256" key="4">
    <source>
        <dbReference type="ARBA" id="ARBA00004496"/>
    </source>
</evidence>
<accession>A0ABY5Y3C2</accession>
<dbReference type="InterPro" id="IPR012337">
    <property type="entry name" value="RNaseH-like_sf"/>
</dbReference>
<keyword evidence="8 14" id="KW-0963">Cytoplasm</keyword>
<comment type="cofactor">
    <cofactor evidence="14 15">
        <name>Mn(2+)</name>
        <dbReference type="ChEBI" id="CHEBI:29035"/>
    </cofactor>
    <cofactor evidence="14 15">
        <name>Mg(2+)</name>
        <dbReference type="ChEBI" id="CHEBI:18420"/>
    </cofactor>
    <text evidence="14 15">Manganese or magnesium. Binds 1 divalent metal ion per monomer in the absence of substrate. May bind a second metal ion after substrate binding.</text>
</comment>